<sequence>MFSKKKLFISLAFLTSSLFSFSYAGGIAPGATRVIYPEADSQASLSITNSDGHQRYLIQAWVSDDHDNRLRDFIVTPPLFAAAPKSENTLRIVYTGKPLPADREVAFWMNVKAIPAVNKESLKGQNVLQLAVLSRMKLFMRPAGLTMSEMESAKHLRFRLNEKQLTVFNPTPYYQSLVNLYVGNKKVENGMVSPFAQLSLPLPAGSAGQIRYQTVNDYGAVSSQQTGIMQ</sequence>
<dbReference type="InterPro" id="IPR016147">
    <property type="entry name" value="Pili_assmbl_chaperone_N"/>
</dbReference>
<dbReference type="SUPFAM" id="SSF49584">
    <property type="entry name" value="Periplasmic chaperone C-domain"/>
    <property type="match status" value="1"/>
</dbReference>
<organism evidence="10 11">
    <name type="scientific">Gibbsiella dentisursi</name>
    <dbReference type="NCBI Taxonomy" id="796890"/>
    <lineage>
        <taxon>Bacteria</taxon>
        <taxon>Pseudomonadati</taxon>
        <taxon>Pseudomonadota</taxon>
        <taxon>Gammaproteobacteria</taxon>
        <taxon>Enterobacterales</taxon>
        <taxon>Yersiniaceae</taxon>
        <taxon>Gibbsiella</taxon>
    </lineage>
</organism>
<dbReference type="EMBL" id="BAABDG010000003">
    <property type="protein sequence ID" value="GAA3898048.1"/>
    <property type="molecule type" value="Genomic_DNA"/>
</dbReference>
<dbReference type="InterPro" id="IPR036316">
    <property type="entry name" value="Pili_assmbl_chap_C_dom_sf"/>
</dbReference>
<dbReference type="PRINTS" id="PR00969">
    <property type="entry name" value="CHAPERONPILI"/>
</dbReference>
<feature type="domain" description="Pili assembly chaperone C-terminal" evidence="9">
    <location>
        <begin position="168"/>
        <end position="222"/>
    </location>
</feature>
<dbReference type="PANTHER" id="PTHR30251:SF11">
    <property type="entry name" value="CHAPERONE PROTEIN FIMC-RELATED"/>
    <property type="match status" value="1"/>
</dbReference>
<dbReference type="InterPro" id="IPR016148">
    <property type="entry name" value="Pili_assmbl_chaperone_C"/>
</dbReference>
<keyword evidence="4 7" id="KW-0732">Signal</keyword>
<evidence type="ECO:0000259" key="8">
    <source>
        <dbReference type="Pfam" id="PF00345"/>
    </source>
</evidence>
<reference evidence="11" key="1">
    <citation type="journal article" date="2019" name="Int. J. Syst. Evol. Microbiol.">
        <title>The Global Catalogue of Microorganisms (GCM) 10K type strain sequencing project: providing services to taxonomists for standard genome sequencing and annotation.</title>
        <authorList>
            <consortium name="The Broad Institute Genomics Platform"/>
            <consortium name="The Broad Institute Genome Sequencing Center for Infectious Disease"/>
            <person name="Wu L."/>
            <person name="Ma J."/>
        </authorList>
    </citation>
    <scope>NUCLEOTIDE SEQUENCE [LARGE SCALE GENOMIC DNA]</scope>
    <source>
        <strain evidence="11">JCM 17201</strain>
    </source>
</reference>
<evidence type="ECO:0000256" key="3">
    <source>
        <dbReference type="ARBA" id="ARBA00022558"/>
    </source>
</evidence>
<evidence type="ECO:0000256" key="2">
    <source>
        <dbReference type="ARBA" id="ARBA00007399"/>
    </source>
</evidence>
<evidence type="ECO:0000256" key="1">
    <source>
        <dbReference type="ARBA" id="ARBA00004418"/>
    </source>
</evidence>
<evidence type="ECO:0000256" key="4">
    <source>
        <dbReference type="ARBA" id="ARBA00022729"/>
    </source>
</evidence>
<keyword evidence="3" id="KW-1029">Fimbrium biogenesis</keyword>
<proteinExistence type="inferred from homology"/>
<feature type="chain" id="PRO_5045516198" evidence="7">
    <location>
        <begin position="25"/>
        <end position="230"/>
    </location>
</feature>
<keyword evidence="5" id="KW-0574">Periplasm</keyword>
<evidence type="ECO:0000259" key="9">
    <source>
        <dbReference type="Pfam" id="PF02753"/>
    </source>
</evidence>
<gene>
    <name evidence="10" type="primary">fimC</name>
    <name evidence="10" type="ORF">GCM10022405_24180</name>
</gene>
<comment type="subcellular location">
    <subcellularLocation>
        <location evidence="1">Periplasm</location>
    </subcellularLocation>
</comment>
<dbReference type="InterPro" id="IPR008962">
    <property type="entry name" value="PapD-like_sf"/>
</dbReference>
<comment type="similarity">
    <text evidence="2">Belongs to the periplasmic pilus chaperone family.</text>
</comment>
<protein>
    <submittedName>
        <fullName evidence="10">Type 1 fimbria chaperone FimC</fullName>
    </submittedName>
</protein>
<feature type="signal peptide" evidence="7">
    <location>
        <begin position="1"/>
        <end position="24"/>
    </location>
</feature>
<accession>A0ABP7LEC6</accession>
<name>A0ABP7LEC6_9GAMM</name>
<dbReference type="RefSeq" id="WP_428832193.1">
    <property type="nucleotide sequence ID" value="NZ_BAABDG010000003.1"/>
</dbReference>
<dbReference type="Pfam" id="PF00345">
    <property type="entry name" value="PapD_N"/>
    <property type="match status" value="1"/>
</dbReference>
<evidence type="ECO:0000313" key="11">
    <source>
        <dbReference type="Proteomes" id="UP001499994"/>
    </source>
</evidence>
<keyword evidence="11" id="KW-1185">Reference proteome</keyword>
<dbReference type="SUPFAM" id="SSF49354">
    <property type="entry name" value="PapD-like"/>
    <property type="match status" value="1"/>
</dbReference>
<dbReference type="InterPro" id="IPR050643">
    <property type="entry name" value="Periplasmic_pilus_chap"/>
</dbReference>
<evidence type="ECO:0000256" key="5">
    <source>
        <dbReference type="ARBA" id="ARBA00022764"/>
    </source>
</evidence>
<keyword evidence="6" id="KW-0143">Chaperone</keyword>
<comment type="caution">
    <text evidence="10">The sequence shown here is derived from an EMBL/GenBank/DDBJ whole genome shotgun (WGS) entry which is preliminary data.</text>
</comment>
<evidence type="ECO:0000256" key="6">
    <source>
        <dbReference type="ARBA" id="ARBA00023186"/>
    </source>
</evidence>
<dbReference type="Proteomes" id="UP001499994">
    <property type="component" value="Unassembled WGS sequence"/>
</dbReference>
<feature type="domain" description="Pili assembly chaperone N-terminal" evidence="8">
    <location>
        <begin position="26"/>
        <end position="145"/>
    </location>
</feature>
<evidence type="ECO:0000256" key="7">
    <source>
        <dbReference type="SAM" id="SignalP"/>
    </source>
</evidence>
<dbReference type="Pfam" id="PF02753">
    <property type="entry name" value="PapD_C"/>
    <property type="match status" value="1"/>
</dbReference>
<dbReference type="InterPro" id="IPR001829">
    <property type="entry name" value="Pili_assmbl_chaperone_bac"/>
</dbReference>
<dbReference type="Gene3D" id="2.60.40.10">
    <property type="entry name" value="Immunoglobulins"/>
    <property type="match status" value="2"/>
</dbReference>
<dbReference type="InterPro" id="IPR013783">
    <property type="entry name" value="Ig-like_fold"/>
</dbReference>
<dbReference type="PANTHER" id="PTHR30251">
    <property type="entry name" value="PILUS ASSEMBLY CHAPERONE"/>
    <property type="match status" value="1"/>
</dbReference>
<evidence type="ECO:0000313" key="10">
    <source>
        <dbReference type="EMBL" id="GAA3898048.1"/>
    </source>
</evidence>